<dbReference type="EMBL" id="VOBR01000024">
    <property type="protein sequence ID" value="TWP47787.1"/>
    <property type="molecule type" value="Genomic_DNA"/>
</dbReference>
<gene>
    <name evidence="1" type="ORF">FKR81_31090</name>
</gene>
<keyword evidence="2" id="KW-1185">Reference proteome</keyword>
<sequence>MPRAVLNTQEQLAAEVARSTSDTVDATVRDLRVAPRCPDVDPARLKVGRAGVALVDGATRAPISAVGEALPLDKLPPTTDVSVTPLRDKDFRLLVAVEAPDGRLLVASVPVELPFAPLDSRRAEGLVLLDRSGVVAKRGTAVPPEDQPLLEIAANEPSIGSRAGQVTVVGHAPVTSTHLTRFTVVSATKAVKEGLVAEWPGLVPSTAARTSVASRPTRTTSARCAPCWSNWSRRTATAPSRSSTGPGRPC</sequence>
<protein>
    <submittedName>
        <fullName evidence="1">Uncharacterized protein</fullName>
    </submittedName>
</protein>
<dbReference type="Proteomes" id="UP000316639">
    <property type="component" value="Unassembled WGS sequence"/>
</dbReference>
<evidence type="ECO:0000313" key="2">
    <source>
        <dbReference type="Proteomes" id="UP000316639"/>
    </source>
</evidence>
<dbReference type="RefSeq" id="WP_146357340.1">
    <property type="nucleotide sequence ID" value="NZ_VOBR01000024.1"/>
</dbReference>
<proteinExistence type="predicted"/>
<organism evidence="1 2">
    <name type="scientific">Lentzea tibetensis</name>
    <dbReference type="NCBI Taxonomy" id="2591470"/>
    <lineage>
        <taxon>Bacteria</taxon>
        <taxon>Bacillati</taxon>
        <taxon>Actinomycetota</taxon>
        <taxon>Actinomycetes</taxon>
        <taxon>Pseudonocardiales</taxon>
        <taxon>Pseudonocardiaceae</taxon>
        <taxon>Lentzea</taxon>
    </lineage>
</organism>
<name>A0A563ELB9_9PSEU</name>
<evidence type="ECO:0000313" key="1">
    <source>
        <dbReference type="EMBL" id="TWP47787.1"/>
    </source>
</evidence>
<comment type="caution">
    <text evidence="1">The sequence shown here is derived from an EMBL/GenBank/DDBJ whole genome shotgun (WGS) entry which is preliminary data.</text>
</comment>
<reference evidence="1 2" key="1">
    <citation type="submission" date="2019-07" db="EMBL/GenBank/DDBJ databases">
        <title>Lentzea xizangensis sp. nov., isolated from Qinghai-Tibetan Plateau Soils.</title>
        <authorList>
            <person name="Huang J."/>
        </authorList>
    </citation>
    <scope>NUCLEOTIDE SEQUENCE [LARGE SCALE GENOMIC DNA]</scope>
    <source>
        <strain evidence="1 2">FXJ1.1311</strain>
    </source>
</reference>
<accession>A0A563ELB9</accession>
<dbReference type="AlphaFoldDB" id="A0A563ELB9"/>